<gene>
    <name evidence="2" type="ORF">ICT70_02185</name>
</gene>
<accession>A0A8J6R4Q7</accession>
<proteinExistence type="predicted"/>
<organism evidence="2 3">
    <name type="scientific">Pelovirga terrestris</name>
    <dbReference type="NCBI Taxonomy" id="2771352"/>
    <lineage>
        <taxon>Bacteria</taxon>
        <taxon>Pseudomonadati</taxon>
        <taxon>Thermodesulfobacteriota</taxon>
        <taxon>Desulfuromonadia</taxon>
        <taxon>Geobacterales</taxon>
        <taxon>Geobacteraceae</taxon>
        <taxon>Pelovirga</taxon>
    </lineage>
</organism>
<dbReference type="GO" id="GO:0003677">
    <property type="term" value="F:DNA binding"/>
    <property type="evidence" value="ECO:0007669"/>
    <property type="project" value="UniProtKB-KW"/>
</dbReference>
<keyword evidence="2" id="KW-0238">DNA-binding</keyword>
<reference evidence="2" key="1">
    <citation type="submission" date="2020-09" db="EMBL/GenBank/DDBJ databases">
        <title>Pelobacter alkaliphilus sp. nov., a novel anaerobic arsenate-reducing bacterium from terrestrial mud volcano.</title>
        <authorList>
            <person name="Khomyakova M.A."/>
            <person name="Merkel A.Y."/>
            <person name="Slobodkin A.I."/>
        </authorList>
    </citation>
    <scope>NUCLEOTIDE SEQUENCE</scope>
    <source>
        <strain evidence="2">M08fum</strain>
    </source>
</reference>
<keyword evidence="3" id="KW-1185">Reference proteome</keyword>
<feature type="signal peptide" evidence="1">
    <location>
        <begin position="1"/>
        <end position="22"/>
    </location>
</feature>
<dbReference type="InterPro" id="IPR036700">
    <property type="entry name" value="BOBF_sf"/>
</dbReference>
<comment type="caution">
    <text evidence="2">The sequence shown here is derived from an EMBL/GenBank/DDBJ whole genome shotgun (WGS) entry which is preliminary data.</text>
</comment>
<dbReference type="AlphaFoldDB" id="A0A8J6R4Q7"/>
<dbReference type="PROSITE" id="PS51257">
    <property type="entry name" value="PROKAR_LIPOPROTEIN"/>
    <property type="match status" value="1"/>
</dbReference>
<sequence>MKNMVFASVLLVFLFLAGCSGNSDKYGAGVDPAAPKVQVKDIFLQPDLMGKTVTLEGRIVSQCASNGCWFYLQDDTGQVYVDLARNGFELPSMPNKTAIASGTVARTQQAFLLIATGVEIK</sequence>
<dbReference type="SUPFAM" id="SSF101756">
    <property type="entry name" value="Hypothetical protein YgiW"/>
    <property type="match status" value="1"/>
</dbReference>
<protein>
    <submittedName>
        <fullName evidence="2">DNA-binding protein</fullName>
    </submittedName>
</protein>
<evidence type="ECO:0000256" key="1">
    <source>
        <dbReference type="SAM" id="SignalP"/>
    </source>
</evidence>
<evidence type="ECO:0000313" key="2">
    <source>
        <dbReference type="EMBL" id="MBD1399474.1"/>
    </source>
</evidence>
<dbReference type="RefSeq" id="WP_191153749.1">
    <property type="nucleotide sequence ID" value="NZ_JACWUN010000002.1"/>
</dbReference>
<dbReference type="EMBL" id="JACWUN010000002">
    <property type="protein sequence ID" value="MBD1399474.1"/>
    <property type="molecule type" value="Genomic_DNA"/>
</dbReference>
<keyword evidence="1" id="KW-0732">Signal</keyword>
<evidence type="ECO:0000313" key="3">
    <source>
        <dbReference type="Proteomes" id="UP000632828"/>
    </source>
</evidence>
<dbReference type="Proteomes" id="UP000632828">
    <property type="component" value="Unassembled WGS sequence"/>
</dbReference>
<feature type="chain" id="PRO_5035229754" evidence="1">
    <location>
        <begin position="23"/>
        <end position="121"/>
    </location>
</feature>
<name>A0A8J6R4Q7_9BACT</name>